<sequence length="1164" mass="129487">MSDDNAECLDLSSATLDYKSCGSSDEGEPASGGARSVGGGCESGEMEENGSLRSLSSASSSVGGGGGSGGVGGGIDVGAGAGDSLSQSSASAAAFQQQLQQHQRNQLGDYSRLIPSNVLENVLGNARLTNLDCFNLLMNELKQRTSMDGNAILPEDHDARQLTRYLLGLSHEKFQQVAKEMVSQEMLPKAIELRLSSAGRPFVRARKDIRPGEIIELPRCNSGNIWWSTNPKFDETYYGVVVKKDWFRFVPVVCNKNEANVEKLHNQDGWGYYLAKKTIYAGEELISYVAPGQEQEQQQQQQQRQRQQQQQQRLTEDENTSEFEGSSDRGQRRRRAKCTQQPSHHEASIPLGRAQLQELSGRVRLAAAARSPPSRRPRRRAQVLLRELHQGKSERSPRIAKNLYLSILSSFTPLYFQSLAKQPCDSPQVFTDASNLQRHIRSHHVGARSHACSQCGKTFATSSGLKQHAHIHSSVKPFICPVCKKSYTQFSNLCRHKRMHTKCQTPIVCDKCNATFQTTSHLTKHKKCCGTFPSLQSPQQQQHHQQHHQQSGQLPPSAQQQPTGVAPLPQPPSDTNMQTNPFLYPGQSLFPHFYPSTVYCRRRWTDDFWKRLSSRSSSNRREDDPRQQDSQTPPRMMPPTSQELQVSSKVSPSAAEEATSSLRPSPARPPASQTEREHERSRSPEEEEEEEPRIKAEIKAEVKAEVKNESSDSLTELPLDLSVSKKHQHEDDDEDKEYEAKDVVKRRRTSFESEVEERRSDAKSASPQPTTTTKVDPESPIARSRSSREKTLSPDIKNTPVHSSSSPLRPSQDRTLTPPTLSHHEAALAPHMVYPKPVHHPLFLENMYRNQSVSQFPNFSAATNPLQTMQAYGRGLPFLGPFGNGFGAPPRPNYSAVLQRAPTAASAYGSFAADAMMAAAAARHQPQQHHHQQPPPALFSNAVTQNRVRDRYSCKFCGKNFPRSANLTRHLRTHTGEQPYKCKFCERSFSISSNLQRHVRNIHHKERPFECQTCKRCFGQQTNLDRHLKKHEAEDGTMVASVADSAESSNENEREEAAYFDEIRSFMGKVTYNGGGGGGGARNEPYDFTPPHQQAAHIPGANASYEAAAAVSSKIADSSIVHDDSSEDALSPEATSPQRFDLQIEGKRELLNNNMVEPVLGVSS</sequence>
<dbReference type="SUPFAM" id="SSF57667">
    <property type="entry name" value="beta-beta-alpha zinc fingers"/>
    <property type="match status" value="4"/>
</dbReference>
<keyword evidence="14" id="KW-1185">Reference proteome</keyword>
<dbReference type="FunFam" id="3.30.160.60:FF:000126">
    <property type="entry name" value="Mds1 and evi1 complex locus protein"/>
    <property type="match status" value="1"/>
</dbReference>
<feature type="region of interest" description="Disordered" evidence="11">
    <location>
        <begin position="535"/>
        <end position="583"/>
    </location>
</feature>
<evidence type="ECO:0000313" key="13">
    <source>
        <dbReference type="EMBL" id="CAB0032184.1"/>
    </source>
</evidence>
<evidence type="ECO:0000256" key="5">
    <source>
        <dbReference type="ARBA" id="ARBA00022833"/>
    </source>
</evidence>
<feature type="domain" description="C2H2-type" evidence="12">
    <location>
        <begin position="507"/>
        <end position="538"/>
    </location>
</feature>
<keyword evidence="7" id="KW-0238">DNA-binding</keyword>
<feature type="domain" description="C2H2-type" evidence="12">
    <location>
        <begin position="1009"/>
        <end position="1036"/>
    </location>
</feature>
<feature type="compositionally biased region" description="Polar residues" evidence="11">
    <location>
        <begin position="800"/>
        <end position="819"/>
    </location>
</feature>
<dbReference type="FunFam" id="3.30.160.60:FF:000150">
    <property type="entry name" value="Mds1 and evi1 complex locus protein"/>
    <property type="match status" value="1"/>
</dbReference>
<feature type="region of interest" description="Disordered" evidence="11">
    <location>
        <begin position="613"/>
        <end position="819"/>
    </location>
</feature>
<accession>A0A6H5IAG8</accession>
<feature type="compositionally biased region" description="Basic and acidic residues" evidence="11">
    <location>
        <begin position="674"/>
        <end position="684"/>
    </location>
</feature>
<proteinExistence type="predicted"/>
<reference evidence="13 14" key="1">
    <citation type="submission" date="2020-02" db="EMBL/GenBank/DDBJ databases">
        <authorList>
            <person name="Ferguson B K."/>
        </authorList>
    </citation>
    <scope>NUCLEOTIDE SEQUENCE [LARGE SCALE GENOMIC DNA]</scope>
</reference>
<feature type="region of interest" description="Disordered" evidence="11">
    <location>
        <begin position="1119"/>
        <end position="1139"/>
    </location>
</feature>
<dbReference type="EMBL" id="CADCXV010000670">
    <property type="protein sequence ID" value="CAB0032184.1"/>
    <property type="molecule type" value="Genomic_DNA"/>
</dbReference>
<dbReference type="SMART" id="SM00355">
    <property type="entry name" value="ZnF_C2H2"/>
    <property type="match status" value="7"/>
</dbReference>
<dbReference type="FunFam" id="3.30.160.60:FF:000112">
    <property type="entry name" value="Mds1 and evi1 complex locus protein"/>
    <property type="match status" value="1"/>
</dbReference>
<keyword evidence="6" id="KW-0805">Transcription regulation</keyword>
<evidence type="ECO:0000313" key="14">
    <source>
        <dbReference type="Proteomes" id="UP000479190"/>
    </source>
</evidence>
<feature type="compositionally biased region" description="Low complexity" evidence="11">
    <location>
        <begin position="535"/>
        <end position="557"/>
    </location>
</feature>
<organism evidence="13 14">
    <name type="scientific">Trichogramma brassicae</name>
    <dbReference type="NCBI Taxonomy" id="86971"/>
    <lineage>
        <taxon>Eukaryota</taxon>
        <taxon>Metazoa</taxon>
        <taxon>Ecdysozoa</taxon>
        <taxon>Arthropoda</taxon>
        <taxon>Hexapoda</taxon>
        <taxon>Insecta</taxon>
        <taxon>Pterygota</taxon>
        <taxon>Neoptera</taxon>
        <taxon>Endopterygota</taxon>
        <taxon>Hymenoptera</taxon>
        <taxon>Apocrita</taxon>
        <taxon>Proctotrupomorpha</taxon>
        <taxon>Chalcidoidea</taxon>
        <taxon>Trichogrammatidae</taxon>
        <taxon>Trichogramma</taxon>
    </lineage>
</organism>
<feature type="domain" description="C2H2-type" evidence="12">
    <location>
        <begin position="450"/>
        <end position="477"/>
    </location>
</feature>
<dbReference type="PANTHER" id="PTHR47772">
    <property type="entry name" value="ZINC FINGER PROTEIN 200"/>
    <property type="match status" value="1"/>
</dbReference>
<feature type="compositionally biased region" description="Polar residues" evidence="11">
    <location>
        <begin position="763"/>
        <end position="774"/>
    </location>
</feature>
<dbReference type="Pfam" id="PF00096">
    <property type="entry name" value="zf-C2H2"/>
    <property type="match status" value="5"/>
</dbReference>
<feature type="domain" description="C2H2-type" evidence="12">
    <location>
        <begin position="980"/>
        <end position="1008"/>
    </location>
</feature>
<keyword evidence="5" id="KW-0862">Zinc</keyword>
<dbReference type="Gene3D" id="3.30.160.60">
    <property type="entry name" value="Classic Zinc Finger"/>
    <property type="match status" value="5"/>
</dbReference>
<evidence type="ECO:0000256" key="10">
    <source>
        <dbReference type="PROSITE-ProRule" id="PRU00042"/>
    </source>
</evidence>
<dbReference type="FunFam" id="3.30.160.60:FF:000159">
    <property type="entry name" value="Mds1 and evi1 complex locus protein"/>
    <property type="match status" value="1"/>
</dbReference>
<feature type="compositionally biased region" description="Low complexity" evidence="11">
    <location>
        <begin position="293"/>
        <end position="313"/>
    </location>
</feature>
<dbReference type="FunFam" id="3.30.160.60:FF:000653">
    <property type="entry name" value="Zinc finger protein Pegasus"/>
    <property type="match status" value="1"/>
</dbReference>
<comment type="subcellular location">
    <subcellularLocation>
        <location evidence="1">Nucleus</location>
    </subcellularLocation>
</comment>
<evidence type="ECO:0000256" key="4">
    <source>
        <dbReference type="ARBA" id="ARBA00022771"/>
    </source>
</evidence>
<feature type="region of interest" description="Disordered" evidence="11">
    <location>
        <begin position="17"/>
        <end position="69"/>
    </location>
</feature>
<evidence type="ECO:0000256" key="11">
    <source>
        <dbReference type="SAM" id="MobiDB-lite"/>
    </source>
</evidence>
<dbReference type="GO" id="GO:0008270">
    <property type="term" value="F:zinc ion binding"/>
    <property type="evidence" value="ECO:0007669"/>
    <property type="project" value="UniProtKB-KW"/>
</dbReference>
<dbReference type="PROSITE" id="PS00028">
    <property type="entry name" value="ZINC_FINGER_C2H2_1"/>
    <property type="match status" value="5"/>
</dbReference>
<dbReference type="PROSITE" id="PS50157">
    <property type="entry name" value="ZINC_FINGER_C2H2_2"/>
    <property type="match status" value="6"/>
</dbReference>
<evidence type="ECO:0000256" key="8">
    <source>
        <dbReference type="ARBA" id="ARBA00023163"/>
    </source>
</evidence>
<feature type="domain" description="C2H2-type" evidence="12">
    <location>
        <begin position="952"/>
        <end position="979"/>
    </location>
</feature>
<evidence type="ECO:0000256" key="1">
    <source>
        <dbReference type="ARBA" id="ARBA00004123"/>
    </source>
</evidence>
<feature type="compositionally biased region" description="Basic and acidic residues" evidence="11">
    <location>
        <begin position="692"/>
        <end position="710"/>
    </location>
</feature>
<protein>
    <recommendedName>
        <fullName evidence="12">C2H2-type domain-containing protein</fullName>
    </recommendedName>
</protein>
<dbReference type="AlphaFoldDB" id="A0A6H5IAG8"/>
<keyword evidence="2" id="KW-0479">Metal-binding</keyword>
<evidence type="ECO:0000259" key="12">
    <source>
        <dbReference type="PROSITE" id="PS50157"/>
    </source>
</evidence>
<evidence type="ECO:0000256" key="7">
    <source>
        <dbReference type="ARBA" id="ARBA00023125"/>
    </source>
</evidence>
<keyword evidence="9" id="KW-0539">Nucleus</keyword>
<dbReference type="OrthoDB" id="9368434at2759"/>
<dbReference type="InterPro" id="IPR013087">
    <property type="entry name" value="Znf_C2H2_type"/>
</dbReference>
<feature type="domain" description="C2H2-type" evidence="12">
    <location>
        <begin position="478"/>
        <end position="505"/>
    </location>
</feature>
<keyword evidence="8" id="KW-0804">Transcription</keyword>
<evidence type="ECO:0000256" key="3">
    <source>
        <dbReference type="ARBA" id="ARBA00022737"/>
    </source>
</evidence>
<feature type="compositionally biased region" description="Polar residues" evidence="11">
    <location>
        <begin position="628"/>
        <end position="651"/>
    </location>
</feature>
<evidence type="ECO:0000256" key="6">
    <source>
        <dbReference type="ARBA" id="ARBA00023015"/>
    </source>
</evidence>
<keyword evidence="4 10" id="KW-0863">Zinc-finger</keyword>
<dbReference type="PANTHER" id="PTHR47772:SF13">
    <property type="entry name" value="GASTRULA ZINC FINGER PROTEIN XLCGF49.1-LIKE-RELATED"/>
    <property type="match status" value="1"/>
</dbReference>
<evidence type="ECO:0000256" key="2">
    <source>
        <dbReference type="ARBA" id="ARBA00022723"/>
    </source>
</evidence>
<name>A0A6H5IAG8_9HYME</name>
<keyword evidence="3" id="KW-0677">Repeat</keyword>
<feature type="compositionally biased region" description="Low complexity" evidence="11">
    <location>
        <begin position="51"/>
        <end position="61"/>
    </location>
</feature>
<dbReference type="Proteomes" id="UP000479190">
    <property type="component" value="Unassembled WGS sequence"/>
</dbReference>
<gene>
    <name evidence="13" type="ORF">TBRA_LOCUS4128</name>
</gene>
<dbReference type="GO" id="GO:0003677">
    <property type="term" value="F:DNA binding"/>
    <property type="evidence" value="ECO:0007669"/>
    <property type="project" value="UniProtKB-KW"/>
</dbReference>
<evidence type="ECO:0000256" key="9">
    <source>
        <dbReference type="ARBA" id="ARBA00023242"/>
    </source>
</evidence>
<dbReference type="InterPro" id="IPR036236">
    <property type="entry name" value="Znf_C2H2_sf"/>
</dbReference>
<dbReference type="InterPro" id="IPR050636">
    <property type="entry name" value="C2H2-ZF_domain-containing"/>
</dbReference>
<dbReference type="GO" id="GO:0006355">
    <property type="term" value="P:regulation of DNA-templated transcription"/>
    <property type="evidence" value="ECO:0007669"/>
    <property type="project" value="UniProtKB-ARBA"/>
</dbReference>
<feature type="region of interest" description="Disordered" evidence="11">
    <location>
        <begin position="292"/>
        <end position="352"/>
    </location>
</feature>
<dbReference type="GO" id="GO:0005634">
    <property type="term" value="C:nucleus"/>
    <property type="evidence" value="ECO:0007669"/>
    <property type="project" value="UniProtKB-SubCell"/>
</dbReference>